<dbReference type="Pfam" id="PF02801">
    <property type="entry name" value="Ketoacyl-synt_C"/>
    <property type="match status" value="1"/>
</dbReference>
<dbReference type="GO" id="GO:0044550">
    <property type="term" value="P:secondary metabolite biosynthetic process"/>
    <property type="evidence" value="ECO:0007669"/>
    <property type="project" value="TreeGrafter"/>
</dbReference>
<dbReference type="PROSITE" id="PS52004">
    <property type="entry name" value="KS3_2"/>
    <property type="match status" value="1"/>
</dbReference>
<dbReference type="STRING" id="1450537.A0A395HH43"/>
<evidence type="ECO:0000313" key="5">
    <source>
        <dbReference type="Proteomes" id="UP000248961"/>
    </source>
</evidence>
<protein>
    <submittedName>
        <fullName evidence="4">Thiolase-like protein</fullName>
    </submittedName>
</protein>
<name>A0A395HH43_ASPHC</name>
<dbReference type="PANTHER" id="PTHR43775">
    <property type="entry name" value="FATTY ACID SYNTHASE"/>
    <property type="match status" value="1"/>
</dbReference>
<feature type="non-terminal residue" evidence="4">
    <location>
        <position position="105"/>
    </location>
</feature>
<dbReference type="GO" id="GO:0004312">
    <property type="term" value="F:fatty acid synthase activity"/>
    <property type="evidence" value="ECO:0007669"/>
    <property type="project" value="TreeGrafter"/>
</dbReference>
<dbReference type="PANTHER" id="PTHR43775:SF29">
    <property type="entry name" value="ASPERFURANONE POLYKETIDE SYNTHASE AFOG-RELATED"/>
    <property type="match status" value="1"/>
</dbReference>
<dbReference type="GO" id="GO:0006633">
    <property type="term" value="P:fatty acid biosynthetic process"/>
    <property type="evidence" value="ECO:0007669"/>
    <property type="project" value="TreeGrafter"/>
</dbReference>
<dbReference type="SUPFAM" id="SSF53901">
    <property type="entry name" value="Thiolase-like"/>
    <property type="match status" value="1"/>
</dbReference>
<feature type="domain" description="Ketosynthase family 3 (KS3)" evidence="3">
    <location>
        <begin position="1"/>
        <end position="105"/>
    </location>
</feature>
<dbReference type="InterPro" id="IPR014030">
    <property type="entry name" value="Ketoacyl_synth_N"/>
</dbReference>
<dbReference type="Proteomes" id="UP000248961">
    <property type="component" value="Unassembled WGS sequence"/>
</dbReference>
<keyword evidence="1" id="KW-0596">Phosphopantetheine</keyword>
<evidence type="ECO:0000259" key="3">
    <source>
        <dbReference type="PROSITE" id="PS52004"/>
    </source>
</evidence>
<keyword evidence="2" id="KW-0597">Phosphoprotein</keyword>
<dbReference type="InterPro" id="IPR020841">
    <property type="entry name" value="PKS_Beta-ketoAc_synthase_dom"/>
</dbReference>
<dbReference type="InterPro" id="IPR014031">
    <property type="entry name" value="Ketoacyl_synth_C"/>
</dbReference>
<feature type="non-terminal residue" evidence="4">
    <location>
        <position position="1"/>
    </location>
</feature>
<dbReference type="OrthoDB" id="329835at2759"/>
<dbReference type="EMBL" id="KZ824344">
    <property type="protein sequence ID" value="RAL06966.1"/>
    <property type="molecule type" value="Genomic_DNA"/>
</dbReference>
<reference evidence="4 5" key="1">
    <citation type="submission" date="2018-02" db="EMBL/GenBank/DDBJ databases">
        <title>The genomes of Aspergillus section Nigri reveals drivers in fungal speciation.</title>
        <authorList>
            <consortium name="DOE Joint Genome Institute"/>
            <person name="Vesth T.C."/>
            <person name="Nybo J."/>
            <person name="Theobald S."/>
            <person name="Brandl J."/>
            <person name="Frisvad J.C."/>
            <person name="Nielsen K.F."/>
            <person name="Lyhne E.K."/>
            <person name="Kogle M.E."/>
            <person name="Kuo A."/>
            <person name="Riley R."/>
            <person name="Clum A."/>
            <person name="Nolan M."/>
            <person name="Lipzen A."/>
            <person name="Salamov A."/>
            <person name="Henrissat B."/>
            <person name="Wiebenga A."/>
            <person name="De vries R.P."/>
            <person name="Grigoriev I.V."/>
            <person name="Mortensen U.H."/>
            <person name="Andersen M.R."/>
            <person name="Baker S.E."/>
        </authorList>
    </citation>
    <scope>NUCLEOTIDE SEQUENCE [LARGE SCALE GENOMIC DNA]</scope>
    <source>
        <strain evidence="4 5">CBS 101889</strain>
    </source>
</reference>
<dbReference type="SMART" id="SM00825">
    <property type="entry name" value="PKS_KS"/>
    <property type="match status" value="1"/>
</dbReference>
<dbReference type="VEuPathDB" id="FungiDB:BO97DRAFT_331133"/>
<dbReference type="CDD" id="cd00833">
    <property type="entry name" value="PKS"/>
    <property type="match status" value="1"/>
</dbReference>
<proteinExistence type="predicted"/>
<sequence>GLSALGFLSPDGQCHSFDSSANGYGRGEGMGVIVLKPLTDAIRDNDVIRAVIRGTGMNQDRKTPGITVPSSEAQRSLIRSTYKAVGLRFSESAYFEPHGTGTPVG</sequence>
<evidence type="ECO:0000313" key="4">
    <source>
        <dbReference type="EMBL" id="RAL06966.1"/>
    </source>
</evidence>
<gene>
    <name evidence="4" type="ORF">BO97DRAFT_331133</name>
</gene>
<dbReference type="AlphaFoldDB" id="A0A395HH43"/>
<accession>A0A395HH43</accession>
<dbReference type="Pfam" id="PF00109">
    <property type="entry name" value="ketoacyl-synt"/>
    <property type="match status" value="1"/>
</dbReference>
<organism evidence="4 5">
    <name type="scientific">Aspergillus homomorphus (strain CBS 101889)</name>
    <dbReference type="NCBI Taxonomy" id="1450537"/>
    <lineage>
        <taxon>Eukaryota</taxon>
        <taxon>Fungi</taxon>
        <taxon>Dikarya</taxon>
        <taxon>Ascomycota</taxon>
        <taxon>Pezizomycotina</taxon>
        <taxon>Eurotiomycetes</taxon>
        <taxon>Eurotiomycetidae</taxon>
        <taxon>Eurotiales</taxon>
        <taxon>Aspergillaceae</taxon>
        <taxon>Aspergillus</taxon>
        <taxon>Aspergillus subgen. Circumdati</taxon>
    </lineage>
</organism>
<keyword evidence="5" id="KW-1185">Reference proteome</keyword>
<dbReference type="InterPro" id="IPR016039">
    <property type="entry name" value="Thiolase-like"/>
</dbReference>
<dbReference type="InterPro" id="IPR050091">
    <property type="entry name" value="PKS_NRPS_Biosynth_Enz"/>
</dbReference>
<evidence type="ECO:0000256" key="2">
    <source>
        <dbReference type="ARBA" id="ARBA00022553"/>
    </source>
</evidence>
<evidence type="ECO:0000256" key="1">
    <source>
        <dbReference type="ARBA" id="ARBA00022450"/>
    </source>
</evidence>
<dbReference type="GeneID" id="37195635"/>
<dbReference type="Gene3D" id="3.40.47.10">
    <property type="match status" value="1"/>
</dbReference>
<dbReference type="RefSeq" id="XP_025546120.1">
    <property type="nucleotide sequence ID" value="XM_025691346.1"/>
</dbReference>